<evidence type="ECO:0000313" key="1">
    <source>
        <dbReference type="EMBL" id="AHF24263.1"/>
    </source>
</evidence>
<sequence>MIVNIGEVATFPNPRADYDQAVKILEEAAEVFAAWQRFDSMTRSIYRDPALRRLLSELADLIMASSNMLRGLDRDPVTTLECEPDALDKDMMLLLLVNSAMVFGAYEELSTALMLERPGRAAEARLVECLLELQADVCDVIASLGIEDFAPHMLACEKRNRWRGRYERD</sequence>
<dbReference type="SUPFAM" id="SSF101386">
    <property type="entry name" value="all-alpha NTP pyrophosphatases"/>
    <property type="match status" value="1"/>
</dbReference>
<proteinExistence type="predicted"/>
<reference evidence="1" key="1">
    <citation type="journal article" date="2013" name="PLoS ONE">
        <title>Metagenomic insights into the carbohydrate-active enzymes carried by the microorganisms adhering to solid digesta in the rumen of cows.</title>
        <authorList>
            <person name="Wang L."/>
            <person name="Hatem A."/>
            <person name="Catalyurek U.V."/>
            <person name="Morrison M."/>
            <person name="Yu Z."/>
        </authorList>
    </citation>
    <scope>NUCLEOTIDE SEQUENCE</scope>
</reference>
<dbReference type="EMBL" id="KC246789">
    <property type="protein sequence ID" value="AHF24263.1"/>
    <property type="molecule type" value="Genomic_DNA"/>
</dbReference>
<dbReference type="AlphaFoldDB" id="W0FHQ9"/>
<accession>W0FHQ9</accession>
<organism evidence="1">
    <name type="scientific">uncultured bacterium Contig1770</name>
    <dbReference type="NCBI Taxonomy" id="1393510"/>
    <lineage>
        <taxon>Bacteria</taxon>
        <taxon>environmental samples</taxon>
    </lineage>
</organism>
<name>W0FHQ9_9BACT</name>
<protein>
    <submittedName>
        <fullName evidence="1">Uncharacterized protein</fullName>
    </submittedName>
</protein>